<feature type="domain" description="Protein kinase" evidence="11">
    <location>
        <begin position="767"/>
        <end position="1043"/>
    </location>
</feature>
<dbReference type="PROSITE" id="PS50011">
    <property type="entry name" value="PROTEIN_KINASE_DOM"/>
    <property type="match status" value="1"/>
</dbReference>
<gene>
    <name evidence="12" type="ORF">ILEXP_LOCUS27925</name>
</gene>
<keyword evidence="4 10" id="KW-0812">Transmembrane</keyword>
<keyword evidence="7 10" id="KW-1133">Transmembrane helix</keyword>
<dbReference type="InterPro" id="IPR013210">
    <property type="entry name" value="LRR_N_plant-typ"/>
</dbReference>
<evidence type="ECO:0000313" key="12">
    <source>
        <dbReference type="EMBL" id="CAK9159226.1"/>
    </source>
</evidence>
<evidence type="ECO:0000256" key="6">
    <source>
        <dbReference type="ARBA" id="ARBA00022737"/>
    </source>
</evidence>
<evidence type="ECO:0000313" key="13">
    <source>
        <dbReference type="Proteomes" id="UP001642360"/>
    </source>
</evidence>
<dbReference type="InterPro" id="IPR046959">
    <property type="entry name" value="PRK1-6/SRF4-like"/>
</dbReference>
<dbReference type="Gene3D" id="1.10.510.10">
    <property type="entry name" value="Transferase(Phosphotransferase) domain 1"/>
    <property type="match status" value="1"/>
</dbReference>
<evidence type="ECO:0000259" key="11">
    <source>
        <dbReference type="PROSITE" id="PS50011"/>
    </source>
</evidence>
<evidence type="ECO:0000256" key="9">
    <source>
        <dbReference type="SAM" id="MobiDB-lite"/>
    </source>
</evidence>
<evidence type="ECO:0000256" key="3">
    <source>
        <dbReference type="ARBA" id="ARBA00022614"/>
    </source>
</evidence>
<evidence type="ECO:0000256" key="10">
    <source>
        <dbReference type="SAM" id="Phobius"/>
    </source>
</evidence>
<organism evidence="12 13">
    <name type="scientific">Ilex paraguariensis</name>
    <name type="common">yerba mate</name>
    <dbReference type="NCBI Taxonomy" id="185542"/>
    <lineage>
        <taxon>Eukaryota</taxon>
        <taxon>Viridiplantae</taxon>
        <taxon>Streptophyta</taxon>
        <taxon>Embryophyta</taxon>
        <taxon>Tracheophyta</taxon>
        <taxon>Spermatophyta</taxon>
        <taxon>Magnoliopsida</taxon>
        <taxon>eudicotyledons</taxon>
        <taxon>Gunneridae</taxon>
        <taxon>Pentapetalae</taxon>
        <taxon>asterids</taxon>
        <taxon>campanulids</taxon>
        <taxon>Aquifoliales</taxon>
        <taxon>Aquifoliaceae</taxon>
        <taxon>Ilex</taxon>
    </lineage>
</organism>
<protein>
    <recommendedName>
        <fullName evidence="11">Protein kinase domain-containing protein</fullName>
    </recommendedName>
</protein>
<dbReference type="InterPro" id="IPR011009">
    <property type="entry name" value="Kinase-like_dom_sf"/>
</dbReference>
<dbReference type="Gene3D" id="3.30.200.20">
    <property type="entry name" value="Phosphorylase Kinase, domain 1"/>
    <property type="match status" value="1"/>
</dbReference>
<dbReference type="InterPro" id="IPR001611">
    <property type="entry name" value="Leu-rich_rpt"/>
</dbReference>
<sequence length="1043" mass="115660">MGFRPMDVLMVESTIAIGSLTAEKIFITTVILHAAHISPEVPDFRQYYMAAVRLLALLTHHLFLFFIFLTLCPLSFSLLNTKPNDVALLQLKESFNNTTAVDSWKKGTNPCDNNEGWAGVICLNGVVTNLNLANFGLSGGFNVDALSDLRSIRIISVENNSFSGPIPEFNRLGSLKAIFLSRNQFSGEIPSDFFSNTRSLKKLRLSANKFSGKIPDSIGKIPHLLDLHLEFNEFSGPIPPIEQQSLTSLNLSNNKLEGEIPESLSRFSADSFIGNPDLCGKQAGKDCNNKEPLVQEENPQVSSPENMPKESNISNAKWVVLGLIVAVLLFTLLSKAKRKDDDFDMLRKENLDDVVHVHIPSSNRRSMSPSRKGLDSSHSTRGRRSSRHAAHISPEVPDFRQYYMAAVRLLALLTHHLFLFFIFLTLCPLSFSLLNTKPNDVALLQLKESFNNTTAVDSWKKGTNPCDNNEGWAGVICLNGVVTNLNLANFGLSGGFNVDALSDLRSIRIISVENNSFSGPIPEFNRLGSLKAIFLSRNQFSGEIPSDFFSNTRSLKKLRLSANKFSGKIPDSIGKIPHLLDLHLEFNEFSGPIPPIEQQSLTSLNLSNNKLEGEIPESLSRFSADSFIGNPDLCGKQAGKDCNNKEPLVQEENPQVSSPENMPKESNISNAKWVVLGLIVAVLLFTLLSKAKRKDDDFDMLRKENLDDVVHVHIPSSNRRSMSPSRKGLDSSHSTRGRRSSRHGKSSGDLVVVNEEKGLFGLPDLMKAAAEVLGNGGLGSAYKAMMANGVSVVVKRLRETNKLSSDSFDCEIRRLGKLSHRNILTPLAYHYRKEEKLLVSTYVPTGSLLYVLHGDRGISHAKLNWPTRLKIIKGIARGVGFLHSEFATYELPHGNLKSSNVLLDSNYEPLLNDYAFHPLINNTQSVQSLFAYKSPEAILYQQVSQKSDVFCFGIITLELLTGKFPSQYLSNQKGGTDVVQWVRSAISENRVWELIDPDLTTAAADSLVQIEKLLHIAAACTESDQDKRMNMKEAIRRIEDIQV</sequence>
<reference evidence="12 13" key="1">
    <citation type="submission" date="2024-02" db="EMBL/GenBank/DDBJ databases">
        <authorList>
            <person name="Vignale AGUSTIN F."/>
            <person name="Sosa J E."/>
            <person name="Modenutti C."/>
        </authorList>
    </citation>
    <scope>NUCLEOTIDE SEQUENCE [LARGE SCALE GENOMIC DNA]</scope>
</reference>
<keyword evidence="2" id="KW-0597">Phosphoprotein</keyword>
<comment type="caution">
    <text evidence="12">The sequence shown here is derived from an EMBL/GenBank/DDBJ whole genome shotgun (WGS) entry which is preliminary data.</text>
</comment>
<feature type="compositionally biased region" description="Polar residues" evidence="9">
    <location>
        <begin position="652"/>
        <end position="664"/>
    </location>
</feature>
<dbReference type="Pfam" id="PF00069">
    <property type="entry name" value="Pkinase"/>
    <property type="match status" value="1"/>
</dbReference>
<dbReference type="InterPro" id="IPR032675">
    <property type="entry name" value="LRR_dom_sf"/>
</dbReference>
<dbReference type="CDD" id="cd14066">
    <property type="entry name" value="STKc_IRAK"/>
    <property type="match status" value="1"/>
</dbReference>
<feature type="region of interest" description="Disordered" evidence="9">
    <location>
        <begin position="712"/>
        <end position="748"/>
    </location>
</feature>
<dbReference type="GO" id="GO:0016020">
    <property type="term" value="C:membrane"/>
    <property type="evidence" value="ECO:0007669"/>
    <property type="project" value="UniProtKB-SubCell"/>
</dbReference>
<feature type="compositionally biased region" description="Basic residues" evidence="9">
    <location>
        <begin position="380"/>
        <end position="390"/>
    </location>
</feature>
<feature type="compositionally biased region" description="Basic residues" evidence="9">
    <location>
        <begin position="735"/>
        <end position="745"/>
    </location>
</feature>
<dbReference type="PANTHER" id="PTHR48007:SF29">
    <property type="entry name" value="POLLEN RECEPTOR-LIKE KINASE 3"/>
    <property type="match status" value="1"/>
</dbReference>
<feature type="region of interest" description="Disordered" evidence="9">
    <location>
        <begin position="638"/>
        <end position="664"/>
    </location>
</feature>
<feature type="transmembrane region" description="Helical" evidence="10">
    <location>
        <begin position="54"/>
        <end position="76"/>
    </location>
</feature>
<dbReference type="Gene3D" id="3.80.10.10">
    <property type="entry name" value="Ribonuclease Inhibitor"/>
    <property type="match status" value="4"/>
</dbReference>
<keyword evidence="3" id="KW-0433">Leucine-rich repeat</keyword>
<name>A0ABC8SPV4_9AQUA</name>
<evidence type="ECO:0000256" key="5">
    <source>
        <dbReference type="ARBA" id="ARBA00022729"/>
    </source>
</evidence>
<evidence type="ECO:0000256" key="4">
    <source>
        <dbReference type="ARBA" id="ARBA00022692"/>
    </source>
</evidence>
<evidence type="ECO:0000256" key="7">
    <source>
        <dbReference type="ARBA" id="ARBA00022989"/>
    </source>
</evidence>
<comment type="subcellular location">
    <subcellularLocation>
        <location evidence="1">Membrane</location>
        <topology evidence="1">Single-pass membrane protein</topology>
    </subcellularLocation>
</comment>
<dbReference type="AlphaFoldDB" id="A0ABC8SPV4"/>
<feature type="region of interest" description="Disordered" evidence="9">
    <location>
        <begin position="284"/>
        <end position="309"/>
    </location>
</feature>
<keyword evidence="13" id="KW-1185">Reference proteome</keyword>
<evidence type="ECO:0000256" key="1">
    <source>
        <dbReference type="ARBA" id="ARBA00004167"/>
    </source>
</evidence>
<keyword evidence="5" id="KW-0732">Signal</keyword>
<keyword evidence="8 10" id="KW-0472">Membrane</keyword>
<dbReference type="SUPFAM" id="SSF52058">
    <property type="entry name" value="L domain-like"/>
    <property type="match status" value="2"/>
</dbReference>
<dbReference type="EMBL" id="CAUOFW020003325">
    <property type="protein sequence ID" value="CAK9159226.1"/>
    <property type="molecule type" value="Genomic_DNA"/>
</dbReference>
<feature type="transmembrane region" description="Helical" evidence="10">
    <location>
        <begin position="409"/>
        <end position="431"/>
    </location>
</feature>
<proteinExistence type="predicted"/>
<dbReference type="InterPro" id="IPR000719">
    <property type="entry name" value="Prot_kinase_dom"/>
</dbReference>
<feature type="region of interest" description="Disordered" evidence="9">
    <location>
        <begin position="358"/>
        <end position="390"/>
    </location>
</feature>
<keyword evidence="6" id="KW-0677">Repeat</keyword>
<dbReference type="Pfam" id="PF00560">
    <property type="entry name" value="LRR_1"/>
    <property type="match status" value="6"/>
</dbReference>
<feature type="transmembrane region" description="Helical" evidence="10">
    <location>
        <begin position="316"/>
        <end position="333"/>
    </location>
</feature>
<dbReference type="Pfam" id="PF08263">
    <property type="entry name" value="LRRNT_2"/>
    <property type="match status" value="2"/>
</dbReference>
<dbReference type="FunFam" id="3.80.10.10:FF:000722">
    <property type="entry name" value="Leucine-rich repeat receptor-like protein kinase"/>
    <property type="match status" value="2"/>
</dbReference>
<dbReference type="FunFam" id="3.80.10.10:FF:000129">
    <property type="entry name" value="Leucine-rich repeat receptor-like kinase"/>
    <property type="match status" value="2"/>
</dbReference>
<dbReference type="PANTHER" id="PTHR48007">
    <property type="entry name" value="LEUCINE-RICH REPEAT RECEPTOR-LIKE PROTEIN KINASE PXC1"/>
    <property type="match status" value="1"/>
</dbReference>
<feature type="compositionally biased region" description="Polar residues" evidence="9">
    <location>
        <begin position="297"/>
        <end position="309"/>
    </location>
</feature>
<dbReference type="Proteomes" id="UP001642360">
    <property type="component" value="Unassembled WGS sequence"/>
</dbReference>
<evidence type="ECO:0000256" key="8">
    <source>
        <dbReference type="ARBA" id="ARBA00023136"/>
    </source>
</evidence>
<feature type="compositionally biased region" description="Low complexity" evidence="9">
    <location>
        <begin position="360"/>
        <end position="379"/>
    </location>
</feature>
<feature type="compositionally biased region" description="Low complexity" evidence="9">
    <location>
        <begin position="715"/>
        <end position="734"/>
    </location>
</feature>
<evidence type="ECO:0000256" key="2">
    <source>
        <dbReference type="ARBA" id="ARBA00022553"/>
    </source>
</evidence>
<accession>A0ABC8SPV4</accession>
<dbReference type="SUPFAM" id="SSF56112">
    <property type="entry name" value="Protein kinase-like (PK-like)"/>
    <property type="match status" value="1"/>
</dbReference>